<reference evidence="4 5" key="1">
    <citation type="submission" date="2018-09" db="EMBL/GenBank/DDBJ databases">
        <title>Novel species of Cryobacterium.</title>
        <authorList>
            <person name="Liu Q."/>
            <person name="Xin Y.-H."/>
        </authorList>
    </citation>
    <scope>NUCLEOTIDE SEQUENCE [LARGE SCALE GENOMIC DNA]</scope>
    <source>
        <strain evidence="4 5">Hh39</strain>
    </source>
</reference>
<accession>A0A3A5MTS3</accession>
<dbReference type="SUPFAM" id="SSF63829">
    <property type="entry name" value="Calcium-dependent phosphotriesterase"/>
    <property type="match status" value="1"/>
</dbReference>
<dbReference type="InterPro" id="IPR048834">
    <property type="entry name" value="SpaA_pre-album"/>
</dbReference>
<keyword evidence="2" id="KW-1133">Transmembrane helix</keyword>
<evidence type="ECO:0000313" key="4">
    <source>
        <dbReference type="EMBL" id="RJT88624.1"/>
    </source>
</evidence>
<feature type="domain" description="SpaA-like prealbumin fold" evidence="3">
    <location>
        <begin position="315"/>
        <end position="425"/>
    </location>
</feature>
<dbReference type="AlphaFoldDB" id="A0A3A5MTS3"/>
<name>A0A3A5MTS3_9MICO</name>
<keyword evidence="2" id="KW-0812">Transmembrane</keyword>
<sequence>MADVLGQVSAGVIGSTSASSPANGSTASGTQGNHALVSLPYATVSGGTTVVQSTGGIGVRAPDSRYYALGMSAVGTRCGTNNASLSLNLVSGTTTLLAGFPSPVVPCTSTGSVFYTSPTLPTFGTVSGIVDPAWSASVRAATYNGSNTALLTPAQISASQVQLLDTVTGTGSGFGVDNIRVLDVTPALDVAFDPAAATATVPTTLTYTITNTTDLFAKTDWGFSTALPQGLAVAPNPTVAGTCTNAAGSAFSVTGVAGSGSIAAVGGDLPAGASSCTISVAVVAGGAGTYASGTVTPSGLITSPPTSLTVAAATTITVRKNLPARTATADQFTLSLRTGTTVLASATTTGTATGIQAAQISRSVVQPGSTYTIHETQTSGAGLGYSNAYECTRAGTVIASGSGASGTITVPDEVGTEVVCTFTNITQTARLVCDTNHFYSITAAGALEQGDIVSGLLAPVGTWAGATAANALGVGSDGNIAYALDRSADGSDVASILKWTPGSGYQKLVNTSYTTVAGGAQVDGSIVAGAIDLASGRYLFGTFANSQFYLWSFTESNPAATRFAFVGAVPTGAAPNGNGDMAFDARGNLYVVGAATVNSTSGATIYTVTAETLAAASGGTLVVSASTTKPLTGTDAAFANVNGIAFSPRGTVYLSNAGSVYEFDATTWRRVNGTPRVAVNSVDLAGCSSPPTITVQKNVVGRQAASDQFTLTASAGSPLTVFATATTTGTTTGRQIAQIGPFPTSIGNTITISETMAAGSAISAYTTIYECWVDGVRLSAGTTTTGTVTMPNRLSANVNCTYFNSPSPVSSVRITKTIREFSGLTRPGVDWSVGTTAAATTGTATVLPSGASRQQTDAAGQASWTVLFGGAASRATVVVSEVQQEGFAFVSGSCTVNGATRPATFTQAGSIFSASLTAITPSSVIECTIVNRPTASLTLVKEVAFGSALPTDWTLSATGPTGALPGPSGRSGTAAASGIPVTPGVAYRLAEAGGPRTYVQTDTWQCLTGTGATIDVTDAGDVIPTTSATITCTVTNATASITLLTQVQNPQTGFQAPDWRVTATPAALTGGVLATESRLGAEYVTAGNPANTFDVRPLHSYTFSEAAVDPAGRLAYQELRLEQLTGSAWTPVSSRTISAPAAGQTAVYRFVNAPVEPTRLPLTGGTSADAFYIGGGLLLILAFALSMWHRRRRIRGTFRWTHAPALPV</sequence>
<evidence type="ECO:0000313" key="5">
    <source>
        <dbReference type="Proteomes" id="UP000272015"/>
    </source>
</evidence>
<comment type="caution">
    <text evidence="4">The sequence shown here is derived from an EMBL/GenBank/DDBJ whole genome shotgun (WGS) entry which is preliminary data.</text>
</comment>
<keyword evidence="5" id="KW-1185">Reference proteome</keyword>
<dbReference type="EMBL" id="QZVS01000081">
    <property type="protein sequence ID" value="RJT88624.1"/>
    <property type="molecule type" value="Genomic_DNA"/>
</dbReference>
<feature type="domain" description="SpaA-like prealbumin fold" evidence="3">
    <location>
        <begin position="692"/>
        <end position="806"/>
    </location>
</feature>
<dbReference type="NCBIfam" id="TIGR01167">
    <property type="entry name" value="LPXTG_anchor"/>
    <property type="match status" value="1"/>
</dbReference>
<feature type="region of interest" description="Disordered" evidence="1">
    <location>
        <begin position="956"/>
        <end position="976"/>
    </location>
</feature>
<evidence type="ECO:0000259" key="3">
    <source>
        <dbReference type="Pfam" id="PF20674"/>
    </source>
</evidence>
<dbReference type="Proteomes" id="UP000272015">
    <property type="component" value="Unassembled WGS sequence"/>
</dbReference>
<evidence type="ECO:0000256" key="2">
    <source>
        <dbReference type="SAM" id="Phobius"/>
    </source>
</evidence>
<protein>
    <submittedName>
        <fullName evidence="4">LPXTG cell wall anchor domain-containing protein</fullName>
    </submittedName>
</protein>
<organism evidence="4 5">
    <name type="scientific">Cryobacterium melibiosiphilum</name>
    <dbReference type="NCBI Taxonomy" id="995039"/>
    <lineage>
        <taxon>Bacteria</taxon>
        <taxon>Bacillati</taxon>
        <taxon>Actinomycetota</taxon>
        <taxon>Actinomycetes</taxon>
        <taxon>Micrococcales</taxon>
        <taxon>Microbacteriaceae</taxon>
        <taxon>Cryobacterium</taxon>
    </lineage>
</organism>
<feature type="domain" description="SpaA-like prealbumin fold" evidence="3">
    <location>
        <begin position="973"/>
        <end position="1037"/>
    </location>
</feature>
<gene>
    <name evidence="4" type="ORF">D6T64_09670</name>
</gene>
<dbReference type="Pfam" id="PF20674">
    <property type="entry name" value="SpaA_3"/>
    <property type="match status" value="3"/>
</dbReference>
<evidence type="ECO:0000256" key="1">
    <source>
        <dbReference type="SAM" id="MobiDB-lite"/>
    </source>
</evidence>
<proteinExistence type="predicted"/>
<keyword evidence="2" id="KW-0472">Membrane</keyword>
<feature type="transmembrane region" description="Helical" evidence="2">
    <location>
        <begin position="1170"/>
        <end position="1189"/>
    </location>
</feature>